<comment type="subcellular location">
    <subcellularLocation>
        <location evidence="4">Nucleus</location>
        <location evidence="4">Nucleolus</location>
    </subcellularLocation>
</comment>
<dbReference type="OrthoDB" id="5954793at2759"/>
<evidence type="ECO:0000256" key="4">
    <source>
        <dbReference type="HAMAP-Rule" id="MF_03044"/>
    </source>
</evidence>
<dbReference type="InterPro" id="IPR021867">
    <property type="entry name" value="Bmt2/SAMTOR"/>
</dbReference>
<reference evidence="6" key="1">
    <citation type="submission" date="2022-11" db="EMBL/GenBank/DDBJ databases">
        <authorList>
            <person name="Petersen C."/>
        </authorList>
    </citation>
    <scope>NUCLEOTIDE SEQUENCE</scope>
    <source>
        <strain evidence="6">IBT 30069</strain>
    </source>
</reference>
<keyword evidence="3 4" id="KW-0949">S-adenosyl-L-methionine</keyword>
<evidence type="ECO:0000313" key="6">
    <source>
        <dbReference type="EMBL" id="KAJ5081010.1"/>
    </source>
</evidence>
<feature type="region of interest" description="Disordered" evidence="5">
    <location>
        <begin position="1"/>
        <end position="28"/>
    </location>
</feature>
<gene>
    <name evidence="6" type="ORF">N7456_013720</name>
</gene>
<keyword evidence="4" id="KW-0539">Nucleus</keyword>
<dbReference type="InterPro" id="IPR029063">
    <property type="entry name" value="SAM-dependent_MTases_sf"/>
</dbReference>
<evidence type="ECO:0000256" key="5">
    <source>
        <dbReference type="SAM" id="MobiDB-lite"/>
    </source>
</evidence>
<keyword evidence="1 4" id="KW-0489">Methyltransferase</keyword>
<sequence>MPPKRRSKRPGLLSSTRPPTVKSKHATLSAKATRTLIRSHHQLLKARTQAEQAGDDALVSSINAQIEANGGLESYQIASKIGQSGERGGDSSKTLVDWIKPQLNEWKTTLPKLRVLEVGALSTKNVCSRTPSLEVSRIDLNSQEPGILKQDFMERPLPSTEEEKFHIISLSLVLNYVPDPVGRGDMLKRCVQFLTSNCPISLPPTLFLVLPVACVDNSRYLTEERLLAILASLGFHLVETRRTSKLIYQLWNYTGVSSPQSFKKEMLNPGHKRNNFAIIMGES</sequence>
<feature type="binding site" evidence="4">
    <location>
        <position position="119"/>
    </location>
    <ligand>
        <name>S-adenosyl-L-methionine</name>
        <dbReference type="ChEBI" id="CHEBI:59789"/>
    </ligand>
</feature>
<reference evidence="6" key="2">
    <citation type="journal article" date="2023" name="IMA Fungus">
        <title>Comparative genomic study of the Penicillium genus elucidates a diverse pangenome and 15 lateral gene transfer events.</title>
        <authorList>
            <person name="Petersen C."/>
            <person name="Sorensen T."/>
            <person name="Nielsen M.R."/>
            <person name="Sondergaard T.E."/>
            <person name="Sorensen J.L."/>
            <person name="Fitzpatrick D.A."/>
            <person name="Frisvad J.C."/>
            <person name="Nielsen K.L."/>
        </authorList>
    </citation>
    <scope>NUCLEOTIDE SEQUENCE</scope>
    <source>
        <strain evidence="6">IBT 30069</strain>
    </source>
</reference>
<dbReference type="GO" id="GO:0005730">
    <property type="term" value="C:nucleolus"/>
    <property type="evidence" value="ECO:0007669"/>
    <property type="project" value="UniProtKB-SubCell"/>
</dbReference>
<evidence type="ECO:0000256" key="1">
    <source>
        <dbReference type="ARBA" id="ARBA00022603"/>
    </source>
</evidence>
<dbReference type="GO" id="GO:0016433">
    <property type="term" value="F:rRNA (adenine) methyltransferase activity"/>
    <property type="evidence" value="ECO:0007669"/>
    <property type="project" value="UniProtKB-UniRule"/>
</dbReference>
<dbReference type="EMBL" id="JAPQKH010000012">
    <property type="protein sequence ID" value="KAJ5081010.1"/>
    <property type="molecule type" value="Genomic_DNA"/>
</dbReference>
<evidence type="ECO:0000313" key="7">
    <source>
        <dbReference type="Proteomes" id="UP001149165"/>
    </source>
</evidence>
<evidence type="ECO:0000256" key="3">
    <source>
        <dbReference type="ARBA" id="ARBA00022691"/>
    </source>
</evidence>
<feature type="binding site" evidence="4">
    <location>
        <position position="139"/>
    </location>
    <ligand>
        <name>S-adenosyl-L-methionine</name>
        <dbReference type="ChEBI" id="CHEBI:59789"/>
    </ligand>
</feature>
<dbReference type="PANTHER" id="PTHR21008:SF1">
    <property type="entry name" value="25S RRNA (ADENINE(2142)-N(1))-METHYLTRANSFERASE"/>
    <property type="match status" value="1"/>
</dbReference>
<dbReference type="SUPFAM" id="SSF53335">
    <property type="entry name" value="S-adenosyl-L-methionine-dependent methyltransferases"/>
    <property type="match status" value="1"/>
</dbReference>
<keyword evidence="2 4" id="KW-0808">Transferase</keyword>
<dbReference type="PANTHER" id="PTHR21008">
    <property type="entry name" value="S-ADENOSYLMETHIONINE SENSOR UPSTREAM OF MTORC1-RELATED"/>
    <property type="match status" value="1"/>
</dbReference>
<dbReference type="AlphaFoldDB" id="A0A9W9EG05"/>
<comment type="caution">
    <text evidence="6">The sequence shown here is derived from an EMBL/GenBank/DDBJ whole genome shotgun (WGS) entry which is preliminary data.</text>
</comment>
<organism evidence="6 7">
    <name type="scientific">Penicillium angulare</name>
    <dbReference type="NCBI Taxonomy" id="116970"/>
    <lineage>
        <taxon>Eukaryota</taxon>
        <taxon>Fungi</taxon>
        <taxon>Dikarya</taxon>
        <taxon>Ascomycota</taxon>
        <taxon>Pezizomycotina</taxon>
        <taxon>Eurotiomycetes</taxon>
        <taxon>Eurotiomycetidae</taxon>
        <taxon>Eurotiales</taxon>
        <taxon>Aspergillaceae</taxon>
        <taxon>Penicillium</taxon>
    </lineage>
</organism>
<comment type="function">
    <text evidence="4">S-adenosyl-L-methionine-dependent methyltransferase that specifically methylates the N(1) position of an adenine present in helix 65 in 25S rRNA.</text>
</comment>
<proteinExistence type="inferred from homology"/>
<comment type="similarity">
    <text evidence="4">Belongs to the BMT2 family.</text>
</comment>
<accession>A0A9W9EG05</accession>
<name>A0A9W9EG05_9EURO</name>
<protein>
    <recommendedName>
        <fullName evidence="4">25S rRNA adenine-N(1) methyltransferase</fullName>
        <ecNumber evidence="4">2.1.1.-</ecNumber>
    </recommendedName>
</protein>
<dbReference type="Proteomes" id="UP001149165">
    <property type="component" value="Unassembled WGS sequence"/>
</dbReference>
<dbReference type="HAMAP" id="MF_03044">
    <property type="entry name" value="BMT2"/>
    <property type="match status" value="1"/>
</dbReference>
<evidence type="ECO:0000256" key="2">
    <source>
        <dbReference type="ARBA" id="ARBA00022679"/>
    </source>
</evidence>
<dbReference type="Pfam" id="PF11968">
    <property type="entry name" value="Bmt2"/>
    <property type="match status" value="1"/>
</dbReference>
<keyword evidence="7" id="KW-1185">Reference proteome</keyword>
<dbReference type="EC" id="2.1.1.-" evidence="4"/>